<evidence type="ECO:0000256" key="1">
    <source>
        <dbReference type="ARBA" id="ARBA00000971"/>
    </source>
</evidence>
<evidence type="ECO:0000256" key="6">
    <source>
        <dbReference type="PROSITE-ProRule" id="PRU00278"/>
    </source>
</evidence>
<dbReference type="Gene3D" id="3.10.50.40">
    <property type="match status" value="1"/>
</dbReference>
<dbReference type="Pfam" id="PF13145">
    <property type="entry name" value="Rotamase_2"/>
    <property type="match status" value="1"/>
</dbReference>
<dbReference type="RefSeq" id="WP_201328025.1">
    <property type="nucleotide sequence ID" value="NZ_AP017470.1"/>
</dbReference>
<dbReference type="Proteomes" id="UP000595564">
    <property type="component" value="Chromosome"/>
</dbReference>
<dbReference type="InterPro" id="IPR027304">
    <property type="entry name" value="Trigger_fact/SurA_dom_sf"/>
</dbReference>
<keyword evidence="4 6" id="KW-0697">Rotamase</keyword>
<gene>
    <name evidence="8" type="primary">surA</name>
    <name evidence="8" type="ORF">TTHT_0042</name>
</gene>
<comment type="catalytic activity">
    <reaction evidence="1">
        <text>[protein]-peptidylproline (omega=180) = [protein]-peptidylproline (omega=0)</text>
        <dbReference type="Rhea" id="RHEA:16237"/>
        <dbReference type="Rhea" id="RHEA-COMP:10747"/>
        <dbReference type="Rhea" id="RHEA-COMP:10748"/>
        <dbReference type="ChEBI" id="CHEBI:83833"/>
        <dbReference type="ChEBI" id="CHEBI:83834"/>
        <dbReference type="EC" id="5.2.1.8"/>
    </reaction>
</comment>
<dbReference type="GO" id="GO:0003755">
    <property type="term" value="F:peptidyl-prolyl cis-trans isomerase activity"/>
    <property type="evidence" value="ECO:0007669"/>
    <property type="project" value="UniProtKB-KW"/>
</dbReference>
<evidence type="ECO:0000313" key="8">
    <source>
        <dbReference type="EMBL" id="BBB31695.1"/>
    </source>
</evidence>
<dbReference type="SUPFAM" id="SSF109998">
    <property type="entry name" value="Triger factor/SurA peptide-binding domain-like"/>
    <property type="match status" value="1"/>
</dbReference>
<dbReference type="PROSITE" id="PS50198">
    <property type="entry name" value="PPIC_PPIASE_2"/>
    <property type="match status" value="1"/>
</dbReference>
<dbReference type="PANTHER" id="PTHR47245:SF1">
    <property type="entry name" value="FOLDASE PROTEIN PRSA"/>
    <property type="match status" value="1"/>
</dbReference>
<name>A0A7R6SYB2_9BACT</name>
<accession>A0A7R6SYB2</accession>
<evidence type="ECO:0000259" key="7">
    <source>
        <dbReference type="PROSITE" id="PS50198"/>
    </source>
</evidence>
<dbReference type="Gene3D" id="1.10.4030.10">
    <property type="entry name" value="Porin chaperone SurA, peptide-binding domain"/>
    <property type="match status" value="1"/>
</dbReference>
<dbReference type="PANTHER" id="PTHR47245">
    <property type="entry name" value="PEPTIDYLPROLYL ISOMERASE"/>
    <property type="match status" value="1"/>
</dbReference>
<reference evidence="8 9" key="1">
    <citation type="journal article" date="2012" name="Extremophiles">
        <title>Thermotomaculum hydrothermale gen. nov., sp. nov., a novel heterotrophic thermophile within the phylum Acidobacteria from a deep-sea hydrothermal vent chimney in the Southern Okinawa Trough.</title>
        <authorList>
            <person name="Izumi H."/>
            <person name="Nunoura T."/>
            <person name="Miyazaki M."/>
            <person name="Mino S."/>
            <person name="Toki T."/>
            <person name="Takai K."/>
            <person name="Sako Y."/>
            <person name="Sawabe T."/>
            <person name="Nakagawa S."/>
        </authorList>
    </citation>
    <scope>NUCLEOTIDE SEQUENCE [LARGE SCALE GENOMIC DNA]</scope>
    <source>
        <strain evidence="8 9">AC55</strain>
    </source>
</reference>
<feature type="domain" description="PpiC" evidence="7">
    <location>
        <begin position="172"/>
        <end position="269"/>
    </location>
</feature>
<evidence type="ECO:0000313" key="9">
    <source>
        <dbReference type="Proteomes" id="UP000595564"/>
    </source>
</evidence>
<dbReference type="SUPFAM" id="SSF54534">
    <property type="entry name" value="FKBP-like"/>
    <property type="match status" value="1"/>
</dbReference>
<keyword evidence="5 6" id="KW-0413">Isomerase</keyword>
<evidence type="ECO:0000256" key="2">
    <source>
        <dbReference type="ARBA" id="ARBA00013194"/>
    </source>
</evidence>
<dbReference type="AlphaFoldDB" id="A0A7R6SYB2"/>
<dbReference type="EC" id="5.2.1.8" evidence="2"/>
<evidence type="ECO:0000256" key="5">
    <source>
        <dbReference type="ARBA" id="ARBA00023235"/>
    </source>
</evidence>
<protein>
    <recommendedName>
        <fullName evidence="2">peptidylprolyl isomerase</fullName>
        <ecNumber evidence="2">5.2.1.8</ecNumber>
    </recommendedName>
</protein>
<evidence type="ECO:0000256" key="4">
    <source>
        <dbReference type="ARBA" id="ARBA00023110"/>
    </source>
</evidence>
<sequence>MKKIALLLCFAIIFGAQAKIIDKIAIIVNNRAVTYHELEKLYQIRSSELYRKYAGKELAEKLEALKKQVIKDKTDELLLLEKASQEGITISDEMMDNFIKGLMKQNNIENEEQFNNILMQQMGMTLKQFKETQKTQYIARTVIQQFVINKIVIDEAEIRAYYDEHIDDYKTPFTYSIQEIVLYYDSTTKLFVENRAKSIVEELKSGKLDFSTAVSLYSEASSKELNGELKNLKLGDLNKKLEEAALKLKVGEVAMVELPDSIHIVKLIERNEPKPLPFEKVRDKIEDKLRQPLIQDRIDKFMEELRSIYYVRIDVKPEELK</sequence>
<proteinExistence type="predicted"/>
<keyword evidence="3" id="KW-0732">Signal</keyword>
<evidence type="ECO:0000256" key="3">
    <source>
        <dbReference type="ARBA" id="ARBA00022729"/>
    </source>
</evidence>
<dbReference type="InterPro" id="IPR000297">
    <property type="entry name" value="PPIase_PpiC"/>
</dbReference>
<dbReference type="Pfam" id="PF13624">
    <property type="entry name" value="SurA_N_3"/>
    <property type="match status" value="1"/>
</dbReference>
<dbReference type="EMBL" id="AP017470">
    <property type="protein sequence ID" value="BBB31695.1"/>
    <property type="molecule type" value="Genomic_DNA"/>
</dbReference>
<dbReference type="InterPro" id="IPR050245">
    <property type="entry name" value="PrsA_foldase"/>
</dbReference>
<organism evidence="8 9">
    <name type="scientific">Thermotomaculum hydrothermale</name>
    <dbReference type="NCBI Taxonomy" id="981385"/>
    <lineage>
        <taxon>Bacteria</taxon>
        <taxon>Pseudomonadati</taxon>
        <taxon>Acidobacteriota</taxon>
        <taxon>Holophagae</taxon>
        <taxon>Thermotomaculales</taxon>
        <taxon>Thermotomaculaceae</taxon>
        <taxon>Thermotomaculum</taxon>
    </lineage>
</organism>
<dbReference type="KEGG" id="thyd:TTHT_0042"/>
<keyword evidence="9" id="KW-1185">Reference proteome</keyword>
<dbReference type="InterPro" id="IPR046357">
    <property type="entry name" value="PPIase_dom_sf"/>
</dbReference>